<evidence type="ECO:0000313" key="5">
    <source>
        <dbReference type="EMBL" id="SMR74609.1"/>
    </source>
</evidence>
<dbReference type="EMBL" id="FXWV01000007">
    <property type="protein sequence ID" value="SMR74609.1"/>
    <property type="molecule type" value="Genomic_DNA"/>
</dbReference>
<dbReference type="PROSITE" id="PS51186">
    <property type="entry name" value="GNAT"/>
    <property type="match status" value="1"/>
</dbReference>
<dbReference type="Pfam" id="PF00583">
    <property type="entry name" value="Acetyltransf_1"/>
    <property type="match status" value="1"/>
</dbReference>
<dbReference type="EC" id="2.3.1.266" evidence="3"/>
<dbReference type="Proteomes" id="UP001159257">
    <property type="component" value="Unassembled WGS sequence"/>
</dbReference>
<dbReference type="InterPro" id="IPR006464">
    <property type="entry name" value="AcTrfase_RimI/Ard1"/>
</dbReference>
<dbReference type="InterPro" id="IPR016181">
    <property type="entry name" value="Acyl_CoA_acyltransferase"/>
</dbReference>
<dbReference type="InterPro" id="IPR050832">
    <property type="entry name" value="Bact_Acetyltransf"/>
</dbReference>
<comment type="caution">
    <text evidence="5">The sequence shown here is derived from an EMBL/GenBank/DDBJ whole genome shotgun (WGS) entry which is preliminary data.</text>
</comment>
<feature type="domain" description="N-acetyltransferase" evidence="4">
    <location>
        <begin position="2"/>
        <end position="148"/>
    </location>
</feature>
<reference evidence="5 6" key="1">
    <citation type="submission" date="2017-05" db="EMBL/GenBank/DDBJ databases">
        <authorList>
            <person name="Varghese N."/>
            <person name="Submissions S."/>
        </authorList>
    </citation>
    <scope>NUCLEOTIDE SEQUENCE [LARGE SCALE GENOMIC DNA]</scope>
    <source>
        <strain evidence="5 6">CGMCC 1.7287</strain>
    </source>
</reference>
<evidence type="ECO:0000256" key="1">
    <source>
        <dbReference type="ARBA" id="ARBA00022679"/>
    </source>
</evidence>
<comment type="catalytic activity">
    <reaction evidence="3">
        <text>N-terminal L-alanyl-[ribosomal protein bS18] + acetyl-CoA = N-terminal N(alpha)-acetyl-L-alanyl-[ribosomal protein bS18] + CoA + H(+)</text>
        <dbReference type="Rhea" id="RHEA:43756"/>
        <dbReference type="Rhea" id="RHEA-COMP:10676"/>
        <dbReference type="Rhea" id="RHEA-COMP:10677"/>
        <dbReference type="ChEBI" id="CHEBI:15378"/>
        <dbReference type="ChEBI" id="CHEBI:57287"/>
        <dbReference type="ChEBI" id="CHEBI:57288"/>
        <dbReference type="ChEBI" id="CHEBI:64718"/>
        <dbReference type="ChEBI" id="CHEBI:83683"/>
        <dbReference type="EC" id="2.3.1.266"/>
    </reaction>
</comment>
<dbReference type="PANTHER" id="PTHR43877:SF2">
    <property type="entry name" value="AMINOALKYLPHOSPHONATE N-ACETYLTRANSFERASE-RELATED"/>
    <property type="match status" value="1"/>
</dbReference>
<dbReference type="PANTHER" id="PTHR43877">
    <property type="entry name" value="AMINOALKYLPHOSPHONATE N-ACETYLTRANSFERASE-RELATED-RELATED"/>
    <property type="match status" value="1"/>
</dbReference>
<protein>
    <recommendedName>
        <fullName evidence="3">[Ribosomal protein bS18]-alanine N-acetyltransferase</fullName>
        <ecNumber evidence="3">2.3.1.266</ecNumber>
    </recommendedName>
</protein>
<evidence type="ECO:0000259" key="4">
    <source>
        <dbReference type="PROSITE" id="PS51186"/>
    </source>
</evidence>
<comment type="similarity">
    <text evidence="3">Belongs to the acetyltransferase family. RimI subfamily.</text>
</comment>
<comment type="function">
    <text evidence="3">Acetylates the N-terminal alanine of ribosomal protein bS18.</text>
</comment>
<accession>A0ABY1S0S5</accession>
<keyword evidence="3" id="KW-0963">Cytoplasm</keyword>
<keyword evidence="1" id="KW-0808">Transferase</keyword>
<evidence type="ECO:0000313" key="6">
    <source>
        <dbReference type="Proteomes" id="UP001159257"/>
    </source>
</evidence>
<gene>
    <name evidence="5" type="ORF">SAMN04487964_10773</name>
</gene>
<proteinExistence type="inferred from homology"/>
<sequence length="148" mass="16611">MTELRPLTDNDLAAVQQLDLLCFEGDAFASGWWHKAVSGQGAFASVAWQDDRLLGYCLFSRVLDEAELLRIAIAPDARQRGLGARLLSHAETALRESGTAQLFLEVRLSNQPAQQLYRRAGWQQSGRRKDYYPLADGREDALIFSRTL</sequence>
<dbReference type="CDD" id="cd04301">
    <property type="entry name" value="NAT_SF"/>
    <property type="match status" value="1"/>
</dbReference>
<evidence type="ECO:0000256" key="2">
    <source>
        <dbReference type="ARBA" id="ARBA00023315"/>
    </source>
</evidence>
<evidence type="ECO:0000256" key="3">
    <source>
        <dbReference type="RuleBase" id="RU363094"/>
    </source>
</evidence>
<organism evidence="5 6">
    <name type="scientific">Marinobacterium sediminicola</name>
    <dbReference type="NCBI Taxonomy" id="518898"/>
    <lineage>
        <taxon>Bacteria</taxon>
        <taxon>Pseudomonadati</taxon>
        <taxon>Pseudomonadota</taxon>
        <taxon>Gammaproteobacteria</taxon>
        <taxon>Oceanospirillales</taxon>
        <taxon>Oceanospirillaceae</taxon>
        <taxon>Marinobacterium</taxon>
    </lineage>
</organism>
<dbReference type="Gene3D" id="3.40.630.30">
    <property type="match status" value="1"/>
</dbReference>
<dbReference type="InterPro" id="IPR000182">
    <property type="entry name" value="GNAT_dom"/>
</dbReference>
<keyword evidence="2" id="KW-0012">Acyltransferase</keyword>
<dbReference type="SUPFAM" id="SSF55729">
    <property type="entry name" value="Acyl-CoA N-acyltransferases (Nat)"/>
    <property type="match status" value="1"/>
</dbReference>
<dbReference type="RefSeq" id="WP_239041245.1">
    <property type="nucleotide sequence ID" value="NZ_BAAAEY010000007.1"/>
</dbReference>
<name>A0ABY1S0S5_9GAMM</name>
<dbReference type="NCBIfam" id="TIGR01575">
    <property type="entry name" value="rimI"/>
    <property type="match status" value="1"/>
</dbReference>
<keyword evidence="6" id="KW-1185">Reference proteome</keyword>
<comment type="subcellular location">
    <subcellularLocation>
        <location evidence="3">Cytoplasm</location>
    </subcellularLocation>
</comment>